<keyword evidence="1 4" id="KW-0812">Transmembrane</keyword>
<dbReference type="Pfam" id="PF07690">
    <property type="entry name" value="MFS_1"/>
    <property type="match status" value="1"/>
</dbReference>
<dbReference type="Gene3D" id="1.20.1250.20">
    <property type="entry name" value="MFS general substrate transporter like domains"/>
    <property type="match status" value="2"/>
</dbReference>
<sequence length="421" mass="44114">MSSRVTQLHYAWIVVAVTALTLLVGAGVRAAPGVLIKPLEAEFGWSRAEISLAVALSILAYGLAAPLAGSLIDRFGPRLVMLGGVALTAAGLAPLLAMHDLWQMHLFWGLVAGAGTGAVSGALGATVAIRWFRKHRGAIIGLFGAATSAGQLVFLPLLVTLTATGGWRSAIGMLAAACAALLLPIALLMRNRPADVGLRPFGDGGAEQPAAERAEEIRRTPLRAALRTRDFWLLAGSFFICGYTTNGLIGTHLIPHAVEHGFTEVTAANAVALMGAMNVVGTLLSGWLTDRFDNRKLLATYYTFRALSIAALPLVLEVPQLFLFAIVYGLDWIATVPPTANLTAAIYGRASVGTLYGWIFFSHMVGAALAAYAGGFFRDTLGDYHLAFVSAAVLGFLAAALSLRIGTDGLRAPVIAPGELA</sequence>
<feature type="domain" description="Major facilitator superfamily (MFS) profile" evidence="5">
    <location>
        <begin position="13"/>
        <end position="410"/>
    </location>
</feature>
<dbReference type="InterPro" id="IPR050327">
    <property type="entry name" value="Proton-linked_MCT"/>
</dbReference>
<dbReference type="PANTHER" id="PTHR11360:SF284">
    <property type="entry name" value="EG:103B4.3 PROTEIN-RELATED"/>
    <property type="match status" value="1"/>
</dbReference>
<feature type="transmembrane region" description="Helical" evidence="4">
    <location>
        <begin position="266"/>
        <end position="287"/>
    </location>
</feature>
<accession>A0AA42BAZ8</accession>
<name>A0AA42BAZ8_9BACT</name>
<feature type="transmembrane region" description="Helical" evidence="4">
    <location>
        <begin position="170"/>
        <end position="189"/>
    </location>
</feature>
<feature type="transmembrane region" description="Helical" evidence="4">
    <location>
        <begin position="355"/>
        <end position="378"/>
    </location>
</feature>
<evidence type="ECO:0000313" key="7">
    <source>
        <dbReference type="Proteomes" id="UP001165306"/>
    </source>
</evidence>
<evidence type="ECO:0000256" key="3">
    <source>
        <dbReference type="ARBA" id="ARBA00023136"/>
    </source>
</evidence>
<dbReference type="SUPFAM" id="SSF103473">
    <property type="entry name" value="MFS general substrate transporter"/>
    <property type="match status" value="1"/>
</dbReference>
<keyword evidence="3 4" id="KW-0472">Membrane</keyword>
<feature type="transmembrane region" description="Helical" evidence="4">
    <location>
        <begin position="139"/>
        <end position="158"/>
    </location>
</feature>
<dbReference type="PROSITE" id="PS50850">
    <property type="entry name" value="MFS"/>
    <property type="match status" value="1"/>
</dbReference>
<dbReference type="InterPro" id="IPR011701">
    <property type="entry name" value="MFS"/>
</dbReference>
<dbReference type="AlphaFoldDB" id="A0AA42BAZ8"/>
<dbReference type="RefSeq" id="WP_284057030.1">
    <property type="nucleotide sequence ID" value="NZ_JAMSLR010000005.1"/>
</dbReference>
<dbReference type="CDD" id="cd17355">
    <property type="entry name" value="MFS_YcxA_like"/>
    <property type="match status" value="1"/>
</dbReference>
<evidence type="ECO:0000256" key="4">
    <source>
        <dbReference type="SAM" id="Phobius"/>
    </source>
</evidence>
<reference evidence="6" key="1">
    <citation type="submission" date="2022-06" db="EMBL/GenBank/DDBJ databases">
        <title>CFH 74404 Thermomicrobiaceae sp.</title>
        <authorList>
            <person name="Ming H."/>
            <person name="Li W.-J."/>
            <person name="Zhao Z."/>
        </authorList>
    </citation>
    <scope>NUCLEOTIDE SEQUENCE</scope>
    <source>
        <strain evidence="6">CFH 74404</strain>
    </source>
</reference>
<proteinExistence type="predicted"/>
<evidence type="ECO:0000256" key="1">
    <source>
        <dbReference type="ARBA" id="ARBA00022692"/>
    </source>
</evidence>
<feature type="transmembrane region" description="Helical" evidence="4">
    <location>
        <begin position="105"/>
        <end position="132"/>
    </location>
</feature>
<dbReference type="InterPro" id="IPR036259">
    <property type="entry name" value="MFS_trans_sf"/>
</dbReference>
<evidence type="ECO:0000313" key="6">
    <source>
        <dbReference type="EMBL" id="MCM8749249.1"/>
    </source>
</evidence>
<organism evidence="6 7">
    <name type="scientific">Thermalbibacter longus</name>
    <dbReference type="NCBI Taxonomy" id="2951981"/>
    <lineage>
        <taxon>Bacteria</taxon>
        <taxon>Pseudomonadati</taxon>
        <taxon>Thermomicrobiota</taxon>
        <taxon>Thermomicrobia</taxon>
        <taxon>Thermomicrobiales</taxon>
        <taxon>Thermomicrobiaceae</taxon>
        <taxon>Thermalbibacter</taxon>
    </lineage>
</organism>
<keyword evidence="7" id="KW-1185">Reference proteome</keyword>
<feature type="transmembrane region" description="Helical" evidence="4">
    <location>
        <begin position="231"/>
        <end position="254"/>
    </location>
</feature>
<dbReference type="InterPro" id="IPR020846">
    <property type="entry name" value="MFS_dom"/>
</dbReference>
<feature type="transmembrane region" description="Helical" evidence="4">
    <location>
        <begin position="79"/>
        <end position="99"/>
    </location>
</feature>
<feature type="transmembrane region" description="Helical" evidence="4">
    <location>
        <begin position="384"/>
        <end position="403"/>
    </location>
</feature>
<comment type="caution">
    <text evidence="6">The sequence shown here is derived from an EMBL/GenBank/DDBJ whole genome shotgun (WGS) entry which is preliminary data.</text>
</comment>
<feature type="transmembrane region" description="Helical" evidence="4">
    <location>
        <begin position="50"/>
        <end position="72"/>
    </location>
</feature>
<gene>
    <name evidence="6" type="ORF">NET02_08835</name>
</gene>
<evidence type="ECO:0000259" key="5">
    <source>
        <dbReference type="PROSITE" id="PS50850"/>
    </source>
</evidence>
<evidence type="ECO:0000256" key="2">
    <source>
        <dbReference type="ARBA" id="ARBA00022989"/>
    </source>
</evidence>
<dbReference type="EMBL" id="JAMSLR010000005">
    <property type="protein sequence ID" value="MCM8749249.1"/>
    <property type="molecule type" value="Genomic_DNA"/>
</dbReference>
<protein>
    <submittedName>
        <fullName evidence="6">MFS transporter</fullName>
    </submittedName>
</protein>
<dbReference type="Proteomes" id="UP001165306">
    <property type="component" value="Unassembled WGS sequence"/>
</dbReference>
<keyword evidence="2 4" id="KW-1133">Transmembrane helix</keyword>
<dbReference type="PANTHER" id="PTHR11360">
    <property type="entry name" value="MONOCARBOXYLATE TRANSPORTER"/>
    <property type="match status" value="1"/>
</dbReference>
<dbReference type="GO" id="GO:0022857">
    <property type="term" value="F:transmembrane transporter activity"/>
    <property type="evidence" value="ECO:0007669"/>
    <property type="project" value="InterPro"/>
</dbReference>